<dbReference type="InterPro" id="IPR000917">
    <property type="entry name" value="Sulfatase_N"/>
</dbReference>
<comment type="similarity">
    <text evidence="1">Belongs to the sulfatase family.</text>
</comment>
<gene>
    <name evidence="4" type="ORF">POLS_LOCUS6017</name>
</gene>
<feature type="transmembrane region" description="Helical" evidence="2">
    <location>
        <begin position="217"/>
        <end position="240"/>
    </location>
</feature>
<keyword evidence="2" id="KW-0812">Transmembrane</keyword>
<feature type="transmembrane region" description="Helical" evidence="2">
    <location>
        <begin position="352"/>
        <end position="369"/>
    </location>
</feature>
<dbReference type="EMBL" id="CAJVOS010000031">
    <property type="protein sequence ID" value="CAG8148704.1"/>
    <property type="molecule type" value="Genomic_DNA"/>
</dbReference>
<dbReference type="Gene3D" id="3.40.720.10">
    <property type="entry name" value="Alkaline Phosphatase, subunit A"/>
    <property type="match status" value="1"/>
</dbReference>
<evidence type="ECO:0000313" key="5">
    <source>
        <dbReference type="Proteomes" id="UP001153618"/>
    </source>
</evidence>
<proteinExistence type="inferred from homology"/>
<name>A0A9W4MXQ3_PENOL</name>
<evidence type="ECO:0000256" key="1">
    <source>
        <dbReference type="ARBA" id="ARBA00008779"/>
    </source>
</evidence>
<comment type="caution">
    <text evidence="4">The sequence shown here is derived from an EMBL/GenBank/DDBJ whole genome shotgun (WGS) entry which is preliminary data.</text>
</comment>
<keyword evidence="2" id="KW-1133">Transmembrane helix</keyword>
<dbReference type="Proteomes" id="UP001153618">
    <property type="component" value="Unassembled WGS sequence"/>
</dbReference>
<feature type="transmembrane region" description="Helical" evidence="2">
    <location>
        <begin position="184"/>
        <end position="205"/>
    </location>
</feature>
<dbReference type="Pfam" id="PF00884">
    <property type="entry name" value="Sulfatase"/>
    <property type="match status" value="1"/>
</dbReference>
<dbReference type="InterPro" id="IPR017850">
    <property type="entry name" value="Alkaline_phosphatase_core_sf"/>
</dbReference>
<sequence>MSLLSLTWVPDWYPEAVPVPWKYFRGTECPDSNKAELVLCPVPRWSTVQSRTLTVLAFGTLMSLGFFFSPFTRSRLPSRFFSLSSLLILLFRLLRFFFSFFLFPDFLFALALLSLPCHDTTLIMWNSKGCRDLLRKTISLSFWFDDCWPASRKYWFGLLLISVICAKCLHIYSHLNSLPLGQLLLWGPTFFLQDAVVVLLTHLLCAKFQSRWVRIGAAVLVVPLSLAISGLSAANISFYVATGAEIHWRQAHNFHGDAAAVKTLLTGLTGLFIVEIAFAAAAWFTTPHLYNWCKGVVAVFKRVLPAACRRKRSPILKSYEQVAPEDWDDRSASNVSLELQDPAAPPQQRQSLLVRILVWGLAASVLLLWCLRPANTAYSFLSETVIVTPFDRNHETEKSSVILPELTGDYSWLGNHTALAATPKFDWLPAQKIPGFSDWYENANGTKPVHYDPKQDPIHISNLDNDVLEPLRKALDTGKVNIKHVLLLKLESTRADVFPLRKESFFGDVISKSYDDKIPAEVEERLAGLTPTAERLMNMASGFNGNDTVPNPYGGFHTTNAYTADTFTLKSILATVCGVAPLVVDFNQEYLYHIYQPCMPHILNALNGQINQTVSYSNTTSSNQTESMGNTNNTKSDDYTTWPWRSTWMQSITDDYDNQDLLTPALGFGDIVTDVTLEKNWKKSGQTGPKKYNFWGYPERELGDYFRDAINNAEKNQERLFISHLTGITHHPWDTPDGTYEEMMSHGWWGKGKKVNRYLNTLGVADEWLAQLLDILEETGAADETLVVMTGDHGISLPENSGVTPYDNPHVASFHVPIVFAHPQIPPIEIDSRVTSMQILPTILDLLSESGSLDKKSKAAISDLLPLYEGQSMIRPTVPEKDGKQDWQFSVMNTGGTWLALRSAAKPYRLIIPLISDVEWRFSNVDLDPHELKALQDFNLLNLMDLVLQEHDEDAVQWVNDAAHVAKWWVEENWRRYEYVP</sequence>
<feature type="transmembrane region" description="Helical" evidence="2">
    <location>
        <begin position="48"/>
        <end position="68"/>
    </location>
</feature>
<dbReference type="PANTHER" id="PTHR42693:SF32">
    <property type="entry name" value="SULFATASE DOMAIN PROTEIN (AFU_ORTHOLOGUE AFUA_2G17610)"/>
    <property type="match status" value="1"/>
</dbReference>
<organism evidence="4 5">
    <name type="scientific">Penicillium olsonii</name>
    <dbReference type="NCBI Taxonomy" id="99116"/>
    <lineage>
        <taxon>Eukaryota</taxon>
        <taxon>Fungi</taxon>
        <taxon>Dikarya</taxon>
        <taxon>Ascomycota</taxon>
        <taxon>Pezizomycotina</taxon>
        <taxon>Eurotiomycetes</taxon>
        <taxon>Eurotiomycetidae</taxon>
        <taxon>Eurotiales</taxon>
        <taxon>Aspergillaceae</taxon>
        <taxon>Penicillium</taxon>
    </lineage>
</organism>
<dbReference type="AlphaFoldDB" id="A0A9W4MXQ3"/>
<evidence type="ECO:0000259" key="3">
    <source>
        <dbReference type="Pfam" id="PF00884"/>
    </source>
</evidence>
<keyword evidence="5" id="KW-1185">Reference proteome</keyword>
<dbReference type="PANTHER" id="PTHR42693">
    <property type="entry name" value="ARYLSULFATASE FAMILY MEMBER"/>
    <property type="match status" value="1"/>
</dbReference>
<evidence type="ECO:0000313" key="4">
    <source>
        <dbReference type="EMBL" id="CAG8148704.1"/>
    </source>
</evidence>
<accession>A0A9W4MXQ3</accession>
<feature type="domain" description="Sulfatase N-terminal" evidence="3">
    <location>
        <begin position="554"/>
        <end position="847"/>
    </location>
</feature>
<dbReference type="InterPro" id="IPR050738">
    <property type="entry name" value="Sulfatase"/>
</dbReference>
<reference evidence="4" key="1">
    <citation type="submission" date="2021-07" db="EMBL/GenBank/DDBJ databases">
        <authorList>
            <person name="Branca A.L. A."/>
        </authorList>
    </citation>
    <scope>NUCLEOTIDE SEQUENCE</scope>
</reference>
<protein>
    <recommendedName>
        <fullName evidence="3">Sulfatase N-terminal domain-containing protein</fullName>
    </recommendedName>
</protein>
<dbReference type="SUPFAM" id="SSF53649">
    <property type="entry name" value="Alkaline phosphatase-like"/>
    <property type="match status" value="1"/>
</dbReference>
<dbReference type="OrthoDB" id="103349at2759"/>
<keyword evidence="2" id="KW-0472">Membrane</keyword>
<evidence type="ECO:0000256" key="2">
    <source>
        <dbReference type="SAM" id="Phobius"/>
    </source>
</evidence>
<feature type="transmembrane region" description="Helical" evidence="2">
    <location>
        <begin position="154"/>
        <end position="172"/>
    </location>
</feature>
<dbReference type="GO" id="GO:0004065">
    <property type="term" value="F:arylsulfatase activity"/>
    <property type="evidence" value="ECO:0007669"/>
    <property type="project" value="TreeGrafter"/>
</dbReference>
<feature type="transmembrane region" description="Helical" evidence="2">
    <location>
        <begin position="260"/>
        <end position="284"/>
    </location>
</feature>